<keyword evidence="2" id="KW-0645">Protease</keyword>
<feature type="signal peptide" evidence="5">
    <location>
        <begin position="1"/>
        <end position="28"/>
    </location>
</feature>
<organism evidence="6 7">
    <name type="scientific">Micromonospora mirobrigensis</name>
    <dbReference type="NCBI Taxonomy" id="262898"/>
    <lineage>
        <taxon>Bacteria</taxon>
        <taxon>Bacillati</taxon>
        <taxon>Actinomycetota</taxon>
        <taxon>Actinomycetes</taxon>
        <taxon>Micromonosporales</taxon>
        <taxon>Micromonosporaceae</taxon>
        <taxon>Micromonospora</taxon>
    </lineage>
</organism>
<evidence type="ECO:0000256" key="4">
    <source>
        <dbReference type="ARBA" id="ARBA00022825"/>
    </source>
</evidence>
<dbReference type="Pfam" id="PF03575">
    <property type="entry name" value="Peptidase_S51"/>
    <property type="match status" value="1"/>
</dbReference>
<proteinExistence type="inferred from homology"/>
<protein>
    <submittedName>
        <fullName evidence="6">Cyanophycinase</fullName>
    </submittedName>
</protein>
<dbReference type="Gene3D" id="3.40.50.880">
    <property type="match status" value="1"/>
</dbReference>
<dbReference type="AlphaFoldDB" id="A0A1C4W9N9"/>
<keyword evidence="4" id="KW-0720">Serine protease</keyword>
<dbReference type="PANTHER" id="PTHR36175:SF1">
    <property type="entry name" value="CYANOPHYCINASE"/>
    <property type="match status" value="1"/>
</dbReference>
<keyword evidence="5" id="KW-0732">Signal</keyword>
<evidence type="ECO:0000256" key="5">
    <source>
        <dbReference type="SAM" id="SignalP"/>
    </source>
</evidence>
<gene>
    <name evidence="6" type="ORF">GA0070564_102107</name>
</gene>
<dbReference type="SUPFAM" id="SSF52317">
    <property type="entry name" value="Class I glutamine amidotransferase-like"/>
    <property type="match status" value="1"/>
</dbReference>
<dbReference type="InterPro" id="IPR005320">
    <property type="entry name" value="Peptidase_S51"/>
</dbReference>
<dbReference type="InterPro" id="IPR029062">
    <property type="entry name" value="Class_I_gatase-like"/>
</dbReference>
<keyword evidence="3" id="KW-0378">Hydrolase</keyword>
<comment type="similarity">
    <text evidence="1">Belongs to the peptidase S51 family.</text>
</comment>
<dbReference type="GO" id="GO:0006508">
    <property type="term" value="P:proteolysis"/>
    <property type="evidence" value="ECO:0007669"/>
    <property type="project" value="UniProtKB-KW"/>
</dbReference>
<evidence type="ECO:0000256" key="1">
    <source>
        <dbReference type="ARBA" id="ARBA00006534"/>
    </source>
</evidence>
<dbReference type="GO" id="GO:0008236">
    <property type="term" value="F:serine-type peptidase activity"/>
    <property type="evidence" value="ECO:0007669"/>
    <property type="project" value="UniProtKB-KW"/>
</dbReference>
<evidence type="ECO:0000256" key="3">
    <source>
        <dbReference type="ARBA" id="ARBA00022801"/>
    </source>
</evidence>
<dbReference type="RefSeq" id="WP_091604978.1">
    <property type="nucleotide sequence ID" value="NZ_FMCX01000002.1"/>
</dbReference>
<dbReference type="STRING" id="262898.GA0070564_102107"/>
<feature type="chain" id="PRO_5008706759" evidence="5">
    <location>
        <begin position="29"/>
        <end position="401"/>
    </location>
</feature>
<sequence>MTRPRFLPLLVALIVTLSSGVAPGTAASATPATRPGAVLLVGGALADDNAAVYGEFVRQAGGANARIGVLSASSAVPHSSANAVAKVLKRYGAAEATWIPVTTKKDGSGDDPAYAAQAASMTGFFFTGGDQFRYVQSMIHTDGSDGAVLAAIRQRFAAGAPVAGTSAGMQILAGPDMITGGSSYYGVRDGAKPGYYDTDATLGYWPAGGFGFVTSGLVDTHFDARGREGRSLRLAADTGHDRVYGVGEDTALIVTGAGTATESARVVGSNGVSILDLRSAEVGQVGGHWSIDGVRWSYLTDGDGYDPVRWQVTKAPDSAPVVPQERAVASPTTDVFGSYALRDAALDLAGAGRSTTTTGTTAETDPRFVVGLTEGAGFRAYAAGGATPTSFTDLTLSVQAG</sequence>
<dbReference type="Proteomes" id="UP000199504">
    <property type="component" value="Unassembled WGS sequence"/>
</dbReference>
<name>A0A1C4W9N9_9ACTN</name>
<dbReference type="CDD" id="cd03145">
    <property type="entry name" value="GAT1_cyanophycinase"/>
    <property type="match status" value="1"/>
</dbReference>
<evidence type="ECO:0000313" key="6">
    <source>
        <dbReference type="EMBL" id="SCE92893.1"/>
    </source>
</evidence>
<dbReference type="EMBL" id="FMCX01000002">
    <property type="protein sequence ID" value="SCE92893.1"/>
    <property type="molecule type" value="Genomic_DNA"/>
</dbReference>
<evidence type="ECO:0000256" key="2">
    <source>
        <dbReference type="ARBA" id="ARBA00022670"/>
    </source>
</evidence>
<dbReference type="PANTHER" id="PTHR36175">
    <property type="entry name" value="CYANOPHYCINASE"/>
    <property type="match status" value="1"/>
</dbReference>
<keyword evidence="7" id="KW-1185">Reference proteome</keyword>
<reference evidence="7" key="1">
    <citation type="submission" date="2016-06" db="EMBL/GenBank/DDBJ databases">
        <authorList>
            <person name="Varghese N."/>
            <person name="Submissions Spin"/>
        </authorList>
    </citation>
    <scope>NUCLEOTIDE SEQUENCE [LARGE SCALE GENOMIC DNA]</scope>
    <source>
        <strain evidence="7">DSM 44830</strain>
    </source>
</reference>
<accession>A0A1C4W9N9</accession>
<dbReference type="OrthoDB" id="9799980at2"/>
<evidence type="ECO:0000313" key="7">
    <source>
        <dbReference type="Proteomes" id="UP000199504"/>
    </source>
</evidence>